<keyword evidence="7 11" id="KW-0472">Membrane</keyword>
<feature type="transmembrane region" description="Helical" evidence="11">
    <location>
        <begin position="276"/>
        <end position="296"/>
    </location>
</feature>
<dbReference type="Gene3D" id="1.20.1070.10">
    <property type="entry name" value="Rhodopsin 7-helix transmembrane proteins"/>
    <property type="match status" value="1"/>
</dbReference>
<dbReference type="GO" id="GO:0004930">
    <property type="term" value="F:G protein-coupled receptor activity"/>
    <property type="evidence" value="ECO:0007669"/>
    <property type="project" value="UniProtKB-KW"/>
</dbReference>
<organism evidence="13 14">
    <name type="scientific">Leptobrachium leishanense</name>
    <name type="common">Leishan spiny toad</name>
    <dbReference type="NCBI Taxonomy" id="445787"/>
    <lineage>
        <taxon>Eukaryota</taxon>
        <taxon>Metazoa</taxon>
        <taxon>Chordata</taxon>
        <taxon>Craniata</taxon>
        <taxon>Vertebrata</taxon>
        <taxon>Euteleostomi</taxon>
        <taxon>Amphibia</taxon>
        <taxon>Batrachia</taxon>
        <taxon>Anura</taxon>
        <taxon>Pelobatoidea</taxon>
        <taxon>Megophryidae</taxon>
        <taxon>Leptobrachium</taxon>
    </lineage>
</organism>
<feature type="transmembrane region" description="Helical" evidence="11">
    <location>
        <begin position="308"/>
        <end position="327"/>
    </location>
</feature>
<evidence type="ECO:0000256" key="5">
    <source>
        <dbReference type="ARBA" id="ARBA00022989"/>
    </source>
</evidence>
<comment type="subcellular location">
    <subcellularLocation>
        <location evidence="1 11">Cell membrane</location>
        <topology evidence="1 11">Multi-pass membrane protein</topology>
    </subcellularLocation>
</comment>
<dbReference type="GeneTree" id="ENSGT01140000282496"/>
<evidence type="ECO:0000256" key="2">
    <source>
        <dbReference type="ARBA" id="ARBA00022606"/>
    </source>
</evidence>
<feature type="transmembrane region" description="Helical" evidence="11">
    <location>
        <begin position="59"/>
        <end position="85"/>
    </location>
</feature>
<dbReference type="Ensembl" id="ENSLLET00000009362.1">
    <property type="protein sequence ID" value="ENSLLEP00000009011.1"/>
    <property type="gene ID" value="ENSLLEG00000005747.1"/>
</dbReference>
<evidence type="ECO:0000256" key="3">
    <source>
        <dbReference type="ARBA" id="ARBA00022692"/>
    </source>
</evidence>
<name>A0A8C5MA59_9ANUR</name>
<evidence type="ECO:0000256" key="7">
    <source>
        <dbReference type="ARBA" id="ARBA00023136"/>
    </source>
</evidence>
<feature type="domain" description="G-protein coupled receptors family 1 profile" evidence="12">
    <location>
        <begin position="78"/>
        <end position="325"/>
    </location>
</feature>
<dbReference type="GO" id="GO:0005886">
    <property type="term" value="C:plasma membrane"/>
    <property type="evidence" value="ECO:0007669"/>
    <property type="project" value="UniProtKB-SubCell"/>
</dbReference>
<dbReference type="Proteomes" id="UP000694569">
    <property type="component" value="Unplaced"/>
</dbReference>
<keyword evidence="8 10" id="KW-0675">Receptor</keyword>
<feature type="transmembrane region" description="Helical" evidence="11">
    <location>
        <begin position="138"/>
        <end position="157"/>
    </location>
</feature>
<evidence type="ECO:0000256" key="4">
    <source>
        <dbReference type="ARBA" id="ARBA00022725"/>
    </source>
</evidence>
<evidence type="ECO:0000256" key="8">
    <source>
        <dbReference type="ARBA" id="ARBA00023170"/>
    </source>
</evidence>
<reference evidence="13" key="2">
    <citation type="submission" date="2025-09" db="UniProtKB">
        <authorList>
            <consortium name="Ensembl"/>
        </authorList>
    </citation>
    <scope>IDENTIFICATION</scope>
</reference>
<keyword evidence="5 11" id="KW-1133">Transmembrane helix</keyword>
<dbReference type="PROSITE" id="PS00237">
    <property type="entry name" value="G_PROTEIN_RECEP_F1_1"/>
    <property type="match status" value="1"/>
</dbReference>
<evidence type="ECO:0000256" key="6">
    <source>
        <dbReference type="ARBA" id="ARBA00023040"/>
    </source>
</evidence>
<dbReference type="SUPFAM" id="SSF81321">
    <property type="entry name" value="Family A G protein-coupled receptor-like"/>
    <property type="match status" value="1"/>
</dbReference>
<dbReference type="PRINTS" id="PR00237">
    <property type="entry name" value="GPCRRHODOPSN"/>
</dbReference>
<dbReference type="GO" id="GO:0004984">
    <property type="term" value="F:olfactory receptor activity"/>
    <property type="evidence" value="ECO:0007669"/>
    <property type="project" value="InterPro"/>
</dbReference>
<accession>A0A8C5MA59</accession>
<dbReference type="AlphaFoldDB" id="A0A8C5MA59"/>
<dbReference type="OrthoDB" id="9444602at2759"/>
<dbReference type="InterPro" id="IPR000276">
    <property type="entry name" value="GPCR_Rhodpsn"/>
</dbReference>
<dbReference type="PRINTS" id="PR00245">
    <property type="entry name" value="OLFACTORYR"/>
</dbReference>
<dbReference type="InterPro" id="IPR017452">
    <property type="entry name" value="GPCR_Rhodpsn_7TM"/>
</dbReference>
<evidence type="ECO:0000313" key="14">
    <source>
        <dbReference type="Proteomes" id="UP000694569"/>
    </source>
</evidence>
<evidence type="ECO:0000313" key="13">
    <source>
        <dbReference type="Ensembl" id="ENSLLEP00000009011.1"/>
    </source>
</evidence>
<dbReference type="PROSITE" id="PS50262">
    <property type="entry name" value="G_PROTEIN_RECEP_F1_2"/>
    <property type="match status" value="1"/>
</dbReference>
<evidence type="ECO:0000256" key="10">
    <source>
        <dbReference type="RuleBase" id="RU000688"/>
    </source>
</evidence>
<dbReference type="InterPro" id="IPR000725">
    <property type="entry name" value="Olfact_rcpt"/>
</dbReference>
<dbReference type="PANTHER" id="PTHR48018">
    <property type="entry name" value="OLFACTORY RECEPTOR"/>
    <property type="match status" value="1"/>
</dbReference>
<keyword evidence="9 10" id="KW-0807">Transducer</keyword>
<comment type="similarity">
    <text evidence="10">Belongs to the G-protein coupled receptor 1 family.</text>
</comment>
<dbReference type="Pfam" id="PF13853">
    <property type="entry name" value="7tm_4"/>
    <property type="match status" value="1"/>
</dbReference>
<keyword evidence="3 10" id="KW-0812">Transmembrane</keyword>
<evidence type="ECO:0000256" key="9">
    <source>
        <dbReference type="ARBA" id="ARBA00023224"/>
    </source>
</evidence>
<keyword evidence="6 10" id="KW-0297">G-protein coupled receptor</keyword>
<keyword evidence="2 11" id="KW-0716">Sensory transduction</keyword>
<keyword evidence="14" id="KW-1185">Reference proteome</keyword>
<proteinExistence type="inferred from homology"/>
<reference evidence="13" key="1">
    <citation type="submission" date="2025-08" db="UniProtKB">
        <authorList>
            <consortium name="Ensembl"/>
        </authorList>
    </citation>
    <scope>IDENTIFICATION</scope>
</reference>
<evidence type="ECO:0000256" key="1">
    <source>
        <dbReference type="ARBA" id="ARBA00004651"/>
    </source>
</evidence>
<keyword evidence="4 11" id="KW-0552">Olfaction</keyword>
<feature type="transmembrane region" description="Helical" evidence="11">
    <location>
        <begin position="230"/>
        <end position="255"/>
    </location>
</feature>
<evidence type="ECO:0000259" key="12">
    <source>
        <dbReference type="PROSITE" id="PS50262"/>
    </source>
</evidence>
<feature type="transmembrane region" description="Helical" evidence="11">
    <location>
        <begin position="12"/>
        <end position="30"/>
    </location>
</feature>
<dbReference type="CDD" id="cd13954">
    <property type="entry name" value="7tmA_OR"/>
    <property type="match status" value="1"/>
</dbReference>
<evidence type="ECO:0000256" key="11">
    <source>
        <dbReference type="RuleBase" id="RU363047"/>
    </source>
</evidence>
<sequence length="345" mass="39452">YLVYSQFFKISINLVHLQCFSFVFFLQSGIAHRKSLTMRHENRSVVTEFILLGLTSDPIIQILLFHFFMVIYTVTVGCNVLLIVAVKSDNRLHSSMYVFLSSLSVIEIFYTTIIAPKMLVDFFVSRKSIPYTGCMVQIYFYLLLGQTECVLLAFMAYDRYVAICHPLRYNALMSIPTCVKMIAVACMTGGVVSSVDILALYRLKFCGHNVIDHFFCEAPSLMQLSCSDLYINNVVMLVGSTLLIFFPVSLILFSYSQIVICIIRIRSGRMKSFSTCLSHLIVVVLFFGTITFMYMRPRLPVKDTTDKVVSVFYSIITPMFNPLIYSLRNKVVKQALRRLGRCTFI</sequence>
<protein>
    <recommendedName>
        <fullName evidence="11">Olfactory receptor</fullName>
    </recommendedName>
</protein>
<feature type="transmembrane region" description="Helical" evidence="11">
    <location>
        <begin position="97"/>
        <end position="118"/>
    </location>
</feature>
<feature type="transmembrane region" description="Helical" evidence="11">
    <location>
        <begin position="178"/>
        <end position="201"/>
    </location>
</feature>
<dbReference type="FunFam" id="1.20.1070.10:FF:000001">
    <property type="entry name" value="Olfactory receptor"/>
    <property type="match status" value="1"/>
</dbReference>
<keyword evidence="11" id="KW-1003">Cell membrane</keyword>